<proteinExistence type="predicted"/>
<protein>
    <submittedName>
        <fullName evidence="1">Uncharacterized protein</fullName>
    </submittedName>
</protein>
<reference evidence="1" key="1">
    <citation type="submission" date="2020-08" db="EMBL/GenBank/DDBJ databases">
        <title>Multicomponent nature underlies the extraordinary mechanical properties of spider dragline silk.</title>
        <authorList>
            <person name="Kono N."/>
            <person name="Nakamura H."/>
            <person name="Mori M."/>
            <person name="Yoshida Y."/>
            <person name="Ohtoshi R."/>
            <person name="Malay A.D."/>
            <person name="Moran D.A.P."/>
            <person name="Tomita M."/>
            <person name="Numata K."/>
            <person name="Arakawa K."/>
        </authorList>
    </citation>
    <scope>NUCLEOTIDE SEQUENCE</scope>
</reference>
<keyword evidence="2" id="KW-1185">Reference proteome</keyword>
<dbReference type="EMBL" id="BMAW01020727">
    <property type="protein sequence ID" value="GFT69713.1"/>
    <property type="molecule type" value="Genomic_DNA"/>
</dbReference>
<evidence type="ECO:0000313" key="1">
    <source>
        <dbReference type="EMBL" id="GFT69713.1"/>
    </source>
</evidence>
<sequence>MEINNKKKFETRKPSPLYTPDLAPSDIHIFGLLKKDLRGRRFESDMDVRDAVKSDFPTNKKPFTRKALKFGIH</sequence>
<dbReference type="OrthoDB" id="616263at2759"/>
<accession>A0A8X6PIV8</accession>
<gene>
    <name evidence="1" type="ORF">NPIL_316891</name>
</gene>
<dbReference type="Proteomes" id="UP000887013">
    <property type="component" value="Unassembled WGS sequence"/>
</dbReference>
<evidence type="ECO:0000313" key="2">
    <source>
        <dbReference type="Proteomes" id="UP000887013"/>
    </source>
</evidence>
<organism evidence="1 2">
    <name type="scientific">Nephila pilipes</name>
    <name type="common">Giant wood spider</name>
    <name type="synonym">Nephila maculata</name>
    <dbReference type="NCBI Taxonomy" id="299642"/>
    <lineage>
        <taxon>Eukaryota</taxon>
        <taxon>Metazoa</taxon>
        <taxon>Ecdysozoa</taxon>
        <taxon>Arthropoda</taxon>
        <taxon>Chelicerata</taxon>
        <taxon>Arachnida</taxon>
        <taxon>Araneae</taxon>
        <taxon>Araneomorphae</taxon>
        <taxon>Entelegynae</taxon>
        <taxon>Araneoidea</taxon>
        <taxon>Nephilidae</taxon>
        <taxon>Nephila</taxon>
    </lineage>
</organism>
<dbReference type="Gene3D" id="3.30.420.10">
    <property type="entry name" value="Ribonuclease H-like superfamily/Ribonuclease H"/>
    <property type="match status" value="1"/>
</dbReference>
<dbReference type="GO" id="GO:0003676">
    <property type="term" value="F:nucleic acid binding"/>
    <property type="evidence" value="ECO:0007669"/>
    <property type="project" value="InterPro"/>
</dbReference>
<dbReference type="InterPro" id="IPR036397">
    <property type="entry name" value="RNaseH_sf"/>
</dbReference>
<dbReference type="AlphaFoldDB" id="A0A8X6PIV8"/>
<comment type="caution">
    <text evidence="1">The sequence shown here is derived from an EMBL/GenBank/DDBJ whole genome shotgun (WGS) entry which is preliminary data.</text>
</comment>
<name>A0A8X6PIV8_NEPPI</name>